<gene>
    <name evidence="1" type="ORF">UV59_C0020G0003</name>
</gene>
<protein>
    <submittedName>
        <fullName evidence="1">NAD dependent epimerase/dehydratase family protein</fullName>
    </submittedName>
</protein>
<reference evidence="1 2" key="1">
    <citation type="journal article" date="2015" name="Nature">
        <title>rRNA introns, odd ribosomes, and small enigmatic genomes across a large radiation of phyla.</title>
        <authorList>
            <person name="Brown C.T."/>
            <person name="Hug L.A."/>
            <person name="Thomas B.C."/>
            <person name="Sharon I."/>
            <person name="Castelle C.J."/>
            <person name="Singh A."/>
            <person name="Wilkins M.J."/>
            <person name="Williams K.H."/>
            <person name="Banfield J.F."/>
        </authorList>
    </citation>
    <scope>NUCLEOTIDE SEQUENCE [LARGE SCALE GENOMIC DNA]</scope>
</reference>
<dbReference type="Gene3D" id="3.40.50.720">
    <property type="entry name" value="NAD(P)-binding Rossmann-like Domain"/>
    <property type="match status" value="1"/>
</dbReference>
<dbReference type="SUPFAM" id="SSF51735">
    <property type="entry name" value="NAD(P)-binding Rossmann-fold domains"/>
    <property type="match status" value="1"/>
</dbReference>
<sequence>MILGNGDIALALKELPLQGALGDKLFFASGVSNSRETRKSEYKREEDLLLKQNKNKHLVYFSSLACFYNPNTRYARHKKHMENLVKTYFKRFTIIRMGNITWGTNPHTLLNYFKNAAKKGDKIEIQDTYRYIVEKAEFLHWIHLIPDWNCEMNITGQRLKVKQIVKKYVR</sequence>
<evidence type="ECO:0000313" key="1">
    <source>
        <dbReference type="EMBL" id="KKS84374.1"/>
    </source>
</evidence>
<dbReference type="EMBL" id="LCFB01000020">
    <property type="protein sequence ID" value="KKS84374.1"/>
    <property type="molecule type" value="Genomic_DNA"/>
</dbReference>
<proteinExistence type="predicted"/>
<evidence type="ECO:0000313" key="2">
    <source>
        <dbReference type="Proteomes" id="UP000034543"/>
    </source>
</evidence>
<dbReference type="AlphaFoldDB" id="A0A0G1CFX2"/>
<accession>A0A0G1CFX2</accession>
<comment type="caution">
    <text evidence="1">The sequence shown here is derived from an EMBL/GenBank/DDBJ whole genome shotgun (WGS) entry which is preliminary data.</text>
</comment>
<dbReference type="STRING" id="1618436.UV59_C0020G0003"/>
<dbReference type="Proteomes" id="UP000034543">
    <property type="component" value="Unassembled WGS sequence"/>
</dbReference>
<name>A0A0G1CFX2_9BACT</name>
<dbReference type="InterPro" id="IPR036291">
    <property type="entry name" value="NAD(P)-bd_dom_sf"/>
</dbReference>
<organism evidence="1 2">
    <name type="scientific">Candidatus Gottesmanbacteria bacterium GW2011_GWA1_43_11</name>
    <dbReference type="NCBI Taxonomy" id="1618436"/>
    <lineage>
        <taxon>Bacteria</taxon>
        <taxon>Candidatus Gottesmaniibacteriota</taxon>
    </lineage>
</organism>